<dbReference type="Proteomes" id="UP000438429">
    <property type="component" value="Unassembled WGS sequence"/>
</dbReference>
<feature type="region of interest" description="Disordered" evidence="3">
    <location>
        <begin position="92"/>
        <end position="117"/>
    </location>
</feature>
<dbReference type="PANTHER" id="PTHR23010">
    <property type="entry name" value="MIDNOLIN"/>
    <property type="match status" value="1"/>
</dbReference>
<organism evidence="5 6">
    <name type="scientific">Scophthalmus maximus</name>
    <name type="common">Turbot</name>
    <name type="synonym">Psetta maxima</name>
    <dbReference type="NCBI Taxonomy" id="52904"/>
    <lineage>
        <taxon>Eukaryota</taxon>
        <taxon>Metazoa</taxon>
        <taxon>Chordata</taxon>
        <taxon>Craniata</taxon>
        <taxon>Vertebrata</taxon>
        <taxon>Euteleostomi</taxon>
        <taxon>Actinopterygii</taxon>
        <taxon>Neopterygii</taxon>
        <taxon>Teleostei</taxon>
        <taxon>Neoteleostei</taxon>
        <taxon>Acanthomorphata</taxon>
        <taxon>Carangaria</taxon>
        <taxon>Pleuronectiformes</taxon>
        <taxon>Pleuronectoidei</taxon>
        <taxon>Scophthalmidae</taxon>
        <taxon>Scophthalmus</taxon>
    </lineage>
</organism>
<dbReference type="PANTHER" id="PTHR23010:SF1">
    <property type="entry name" value="MIDNOLIN"/>
    <property type="match status" value="1"/>
</dbReference>
<dbReference type="InterPro" id="IPR039336">
    <property type="entry name" value="Midnolin"/>
</dbReference>
<gene>
    <name evidence="5" type="ORF">F2P81_000680</name>
</gene>
<protein>
    <submittedName>
        <fullName evidence="5">Uncharacterized protein</fullName>
    </submittedName>
</protein>
<evidence type="ECO:0000256" key="4">
    <source>
        <dbReference type="SAM" id="Phobius"/>
    </source>
</evidence>
<keyword evidence="4" id="KW-0472">Membrane</keyword>
<keyword evidence="2" id="KW-0539">Nucleus</keyword>
<comment type="subcellular location">
    <subcellularLocation>
        <location evidence="1">Nucleus</location>
    </subcellularLocation>
</comment>
<reference evidence="5 6" key="1">
    <citation type="submission" date="2019-06" db="EMBL/GenBank/DDBJ databases">
        <title>Draft genomes of female and male turbot (Scophthalmus maximus).</title>
        <authorList>
            <person name="Xu H."/>
            <person name="Xu X.-W."/>
            <person name="Shao C."/>
            <person name="Chen S."/>
        </authorList>
    </citation>
    <scope>NUCLEOTIDE SEQUENCE [LARGE SCALE GENOMIC DNA]</scope>
    <source>
        <strain evidence="5">Ysfricsl-2016a</strain>
        <tissue evidence="5">Blood</tissue>
    </source>
</reference>
<dbReference type="EMBL" id="VEVO01000001">
    <property type="protein sequence ID" value="KAF0047047.1"/>
    <property type="molecule type" value="Genomic_DNA"/>
</dbReference>
<evidence type="ECO:0000256" key="3">
    <source>
        <dbReference type="SAM" id="MobiDB-lite"/>
    </source>
</evidence>
<dbReference type="GO" id="GO:0005634">
    <property type="term" value="C:nucleus"/>
    <property type="evidence" value="ECO:0007669"/>
    <property type="project" value="UniProtKB-SubCell"/>
</dbReference>
<dbReference type="AlphaFoldDB" id="A0A6A4TJQ3"/>
<keyword evidence="4" id="KW-0812">Transmembrane</keyword>
<sequence length="117" mass="13384">MKLSTHRISLYLCIFISILIPCICPSLSPNDCASATEELCRQPGAVIESFVNHSPGVFSGTFSGEERRPLGSSTEEDHTLHCKLEHLQSLMHQRRLRRRTRRNSQTSRPYQHCQHQP</sequence>
<proteinExistence type="predicted"/>
<feature type="transmembrane region" description="Helical" evidence="4">
    <location>
        <begin position="9"/>
        <end position="28"/>
    </location>
</feature>
<accession>A0A6A4TJQ3</accession>
<evidence type="ECO:0000313" key="6">
    <source>
        <dbReference type="Proteomes" id="UP000438429"/>
    </source>
</evidence>
<comment type="caution">
    <text evidence="5">The sequence shown here is derived from an EMBL/GenBank/DDBJ whole genome shotgun (WGS) entry which is preliminary data.</text>
</comment>
<keyword evidence="4" id="KW-1133">Transmembrane helix</keyword>
<name>A0A6A4TJQ3_SCOMX</name>
<evidence type="ECO:0000313" key="5">
    <source>
        <dbReference type="EMBL" id="KAF0047047.1"/>
    </source>
</evidence>
<feature type="compositionally biased region" description="Basic residues" evidence="3">
    <location>
        <begin position="92"/>
        <end position="102"/>
    </location>
</feature>
<evidence type="ECO:0000256" key="2">
    <source>
        <dbReference type="ARBA" id="ARBA00023242"/>
    </source>
</evidence>
<evidence type="ECO:0000256" key="1">
    <source>
        <dbReference type="ARBA" id="ARBA00004123"/>
    </source>
</evidence>